<comment type="caution">
    <text evidence="3">The sequence shown here is derived from an EMBL/GenBank/DDBJ whole genome shotgun (WGS) entry which is preliminary data.</text>
</comment>
<evidence type="ECO:0000256" key="1">
    <source>
        <dbReference type="SAM" id="SignalP"/>
    </source>
</evidence>
<evidence type="ECO:0000313" key="4">
    <source>
        <dbReference type="Proteomes" id="UP000649799"/>
    </source>
</evidence>
<keyword evidence="4" id="KW-1185">Reference proteome</keyword>
<feature type="domain" description="SnoaL-like" evidence="2">
    <location>
        <begin position="26"/>
        <end position="143"/>
    </location>
</feature>
<dbReference type="RefSeq" id="WP_166149349.1">
    <property type="nucleotide sequence ID" value="NZ_JAANYN010000008.1"/>
</dbReference>
<feature type="chain" id="PRO_5047307751" evidence="1">
    <location>
        <begin position="19"/>
        <end position="148"/>
    </location>
</feature>
<dbReference type="SUPFAM" id="SSF54427">
    <property type="entry name" value="NTF2-like"/>
    <property type="match status" value="1"/>
</dbReference>
<dbReference type="InterPro" id="IPR037401">
    <property type="entry name" value="SnoaL-like"/>
</dbReference>
<dbReference type="Pfam" id="PF13474">
    <property type="entry name" value="SnoaL_3"/>
    <property type="match status" value="1"/>
</dbReference>
<feature type="signal peptide" evidence="1">
    <location>
        <begin position="1"/>
        <end position="18"/>
    </location>
</feature>
<dbReference type="Gene3D" id="3.10.450.50">
    <property type="match status" value="1"/>
</dbReference>
<protein>
    <submittedName>
        <fullName evidence="3">Nuclear transport factor 2 family protein</fullName>
    </submittedName>
</protein>
<dbReference type="InterPro" id="IPR032710">
    <property type="entry name" value="NTF2-like_dom_sf"/>
</dbReference>
<evidence type="ECO:0000259" key="2">
    <source>
        <dbReference type="Pfam" id="PF13474"/>
    </source>
</evidence>
<sequence>MKTTLTIALIFLVTILYAQSSEHASIKEALTGETTAYMNRDYDAWASHWDSSREVSFLVTNMEMRANSWEEISKTMKEDMQTNSNPIQASLETSDFDISVTGNQAFVVYVQNMKTGDQNYKTYEVRNLRKVRGQWKLAAMISSKMGDD</sequence>
<name>A0ABX0HAA5_9BACT</name>
<evidence type="ECO:0000313" key="3">
    <source>
        <dbReference type="EMBL" id="NHE58708.1"/>
    </source>
</evidence>
<dbReference type="Proteomes" id="UP000649799">
    <property type="component" value="Unassembled WGS sequence"/>
</dbReference>
<keyword evidence="1" id="KW-0732">Signal</keyword>
<proteinExistence type="predicted"/>
<organism evidence="3 4">
    <name type="scientific">Cyclobacterium plantarum</name>
    <dbReference type="NCBI Taxonomy" id="2716263"/>
    <lineage>
        <taxon>Bacteria</taxon>
        <taxon>Pseudomonadati</taxon>
        <taxon>Bacteroidota</taxon>
        <taxon>Cytophagia</taxon>
        <taxon>Cytophagales</taxon>
        <taxon>Cyclobacteriaceae</taxon>
        <taxon>Cyclobacterium</taxon>
    </lineage>
</organism>
<accession>A0ABX0HAA5</accession>
<reference evidence="3 4" key="1">
    <citation type="submission" date="2020-03" db="EMBL/GenBank/DDBJ databases">
        <title>Cyclobacterium plantarum sp. nov., a marine bacterium isolated from a coastal-marine wetland.</title>
        <authorList>
            <person name="Sanchez-Porro C."/>
            <person name="Ventosa A."/>
            <person name="Amoozegar M."/>
        </authorList>
    </citation>
    <scope>NUCLEOTIDE SEQUENCE [LARGE SCALE GENOMIC DNA]</scope>
    <source>
        <strain evidence="3 4">GBPx2</strain>
    </source>
</reference>
<dbReference type="EMBL" id="JAANYN010000008">
    <property type="protein sequence ID" value="NHE58708.1"/>
    <property type="molecule type" value="Genomic_DNA"/>
</dbReference>
<gene>
    <name evidence="3" type="ORF">G9Q97_18005</name>
</gene>